<dbReference type="SUPFAM" id="SSF52833">
    <property type="entry name" value="Thioredoxin-like"/>
    <property type="match status" value="1"/>
</dbReference>
<dbReference type="GO" id="GO:0006749">
    <property type="term" value="P:glutathione metabolic process"/>
    <property type="evidence" value="ECO:0007669"/>
    <property type="project" value="TreeGrafter"/>
</dbReference>
<dbReference type="GO" id="GO:0004364">
    <property type="term" value="F:glutathione transferase activity"/>
    <property type="evidence" value="ECO:0007669"/>
    <property type="project" value="UniProtKB-EC"/>
</dbReference>
<evidence type="ECO:0000313" key="8">
    <source>
        <dbReference type="Proteomes" id="UP000499080"/>
    </source>
</evidence>
<evidence type="ECO:0000256" key="4">
    <source>
        <dbReference type="ARBA" id="ARBA00022679"/>
    </source>
</evidence>
<evidence type="ECO:0000256" key="1">
    <source>
        <dbReference type="ARBA" id="ARBA00003701"/>
    </source>
</evidence>
<evidence type="ECO:0000259" key="6">
    <source>
        <dbReference type="PROSITE" id="PS50404"/>
    </source>
</evidence>
<dbReference type="AlphaFoldDB" id="A0A4Y2S885"/>
<dbReference type="PANTHER" id="PTHR11571">
    <property type="entry name" value="GLUTATHIONE S-TRANSFERASE"/>
    <property type="match status" value="1"/>
</dbReference>
<dbReference type="InterPro" id="IPR050213">
    <property type="entry name" value="GST_superfamily"/>
</dbReference>
<dbReference type="Proteomes" id="UP000499080">
    <property type="component" value="Unassembled WGS sequence"/>
</dbReference>
<reference evidence="7 8" key="1">
    <citation type="journal article" date="2019" name="Sci. Rep.">
        <title>Orb-weaving spider Araneus ventricosus genome elucidates the spidroin gene catalogue.</title>
        <authorList>
            <person name="Kono N."/>
            <person name="Nakamura H."/>
            <person name="Ohtoshi R."/>
            <person name="Moran D.A.P."/>
            <person name="Shinohara A."/>
            <person name="Yoshida Y."/>
            <person name="Fujiwara M."/>
            <person name="Mori M."/>
            <person name="Tomita M."/>
            <person name="Arakawa K."/>
        </authorList>
    </citation>
    <scope>NUCLEOTIDE SEQUENCE [LARGE SCALE GENOMIC DNA]</scope>
</reference>
<comment type="similarity">
    <text evidence="2">Belongs to the GST superfamily. Mu family.</text>
</comment>
<gene>
    <name evidence="7" type="primary">GSTM1_9</name>
    <name evidence="7" type="ORF">AVEN_215589_1</name>
</gene>
<dbReference type="Pfam" id="PF02798">
    <property type="entry name" value="GST_N"/>
    <property type="match status" value="1"/>
</dbReference>
<sequence length="142" mass="16905">MPKAILGYWDHRGLAEPIRYLLHYSKVDFVDKRYTADVAGYEEWQKDKFGLGLDFPDLPYYIEGDFSLTQSITIISYLGYRNGLVAKTTEQHRRTIMAEQQSVVFRQNLKYFVEGDEYGKIGREEFLKRVQPMFQEWEISWE</sequence>
<dbReference type="OrthoDB" id="4951845at2759"/>
<keyword evidence="8" id="KW-1185">Reference proteome</keyword>
<organism evidence="7 8">
    <name type="scientific">Araneus ventricosus</name>
    <name type="common">Orbweaver spider</name>
    <name type="synonym">Epeira ventricosa</name>
    <dbReference type="NCBI Taxonomy" id="182803"/>
    <lineage>
        <taxon>Eukaryota</taxon>
        <taxon>Metazoa</taxon>
        <taxon>Ecdysozoa</taxon>
        <taxon>Arthropoda</taxon>
        <taxon>Chelicerata</taxon>
        <taxon>Arachnida</taxon>
        <taxon>Araneae</taxon>
        <taxon>Araneomorphae</taxon>
        <taxon>Entelegynae</taxon>
        <taxon>Araneoidea</taxon>
        <taxon>Araneidae</taxon>
        <taxon>Araneus</taxon>
    </lineage>
</organism>
<dbReference type="InterPro" id="IPR036249">
    <property type="entry name" value="Thioredoxin-like_sf"/>
</dbReference>
<comment type="caution">
    <text evidence="7">The sequence shown here is derived from an EMBL/GenBank/DDBJ whole genome shotgun (WGS) entry which is preliminary data.</text>
</comment>
<evidence type="ECO:0000256" key="2">
    <source>
        <dbReference type="ARBA" id="ARBA00005861"/>
    </source>
</evidence>
<evidence type="ECO:0000256" key="5">
    <source>
        <dbReference type="ARBA" id="ARBA00047960"/>
    </source>
</evidence>
<evidence type="ECO:0000313" key="7">
    <source>
        <dbReference type="EMBL" id="GBN84412.1"/>
    </source>
</evidence>
<dbReference type="Gene3D" id="1.20.1050.130">
    <property type="match status" value="1"/>
</dbReference>
<dbReference type="EC" id="2.5.1.18" evidence="3"/>
<comment type="function">
    <text evidence="1">Conjugation of reduced glutathione to a wide number of exogenous and endogenous hydrophobic electrophiles.</text>
</comment>
<dbReference type="EMBL" id="BGPR01020343">
    <property type="protein sequence ID" value="GBN84412.1"/>
    <property type="molecule type" value="Genomic_DNA"/>
</dbReference>
<feature type="domain" description="GST N-terminal" evidence="6">
    <location>
        <begin position="2"/>
        <end position="86"/>
    </location>
</feature>
<proteinExistence type="inferred from homology"/>
<name>A0A4Y2S885_ARAVE</name>
<accession>A0A4Y2S885</accession>
<keyword evidence="4 7" id="KW-0808">Transferase</keyword>
<evidence type="ECO:0000256" key="3">
    <source>
        <dbReference type="ARBA" id="ARBA00012452"/>
    </source>
</evidence>
<dbReference type="PROSITE" id="PS50404">
    <property type="entry name" value="GST_NTER"/>
    <property type="match status" value="1"/>
</dbReference>
<comment type="catalytic activity">
    <reaction evidence="5">
        <text>RX + glutathione = an S-substituted glutathione + a halide anion + H(+)</text>
        <dbReference type="Rhea" id="RHEA:16437"/>
        <dbReference type="ChEBI" id="CHEBI:15378"/>
        <dbReference type="ChEBI" id="CHEBI:16042"/>
        <dbReference type="ChEBI" id="CHEBI:17792"/>
        <dbReference type="ChEBI" id="CHEBI:57925"/>
        <dbReference type="ChEBI" id="CHEBI:90779"/>
        <dbReference type="EC" id="2.5.1.18"/>
    </reaction>
</comment>
<protein>
    <recommendedName>
        <fullName evidence="3">glutathione transferase</fullName>
        <ecNumber evidence="3">2.5.1.18</ecNumber>
    </recommendedName>
</protein>
<dbReference type="InterPro" id="IPR004045">
    <property type="entry name" value="Glutathione_S-Trfase_N"/>
</dbReference>
<dbReference type="PANTHER" id="PTHR11571:SF222">
    <property type="entry name" value="GLUTATHIONE TRANSFERASE"/>
    <property type="match status" value="1"/>
</dbReference>